<dbReference type="InterPro" id="IPR055245">
    <property type="entry name" value="HTH_proteobacteria"/>
</dbReference>
<evidence type="ECO:0000313" key="4">
    <source>
        <dbReference type="Proteomes" id="UP001320170"/>
    </source>
</evidence>
<dbReference type="Proteomes" id="UP001320170">
    <property type="component" value="Unassembled WGS sequence"/>
</dbReference>
<name>A0ABS8XA57_9GAMM</name>
<accession>A0ABS8XA57</accession>
<dbReference type="Pfam" id="PF14090">
    <property type="entry name" value="HTH_39"/>
    <property type="match status" value="1"/>
</dbReference>
<comment type="caution">
    <text evidence="3">The sequence shown here is derived from an EMBL/GenBank/DDBJ whole genome shotgun (WGS) entry which is preliminary data.</text>
</comment>
<protein>
    <submittedName>
        <fullName evidence="3">Helix-turn-helix domain-containing protein</fullName>
    </submittedName>
</protein>
<reference evidence="3 4" key="1">
    <citation type="journal article" date="2024" name="Pathogens">
        <title>Characterization of a Novel Species of Legionella Isolated from a Healthcare Facility: Legionella resiliens sp. nov.</title>
        <authorList>
            <person name="Cristino S."/>
            <person name="Pascale M.R."/>
            <person name="Marino F."/>
            <person name="Derelitto C."/>
            <person name="Salaris S."/>
            <person name="Orsini M."/>
            <person name="Squarzoni S."/>
            <person name="Grottola A."/>
            <person name="Girolamini L."/>
        </authorList>
    </citation>
    <scope>NUCLEOTIDE SEQUENCE [LARGE SCALE GENOMIC DNA]</scope>
    <source>
        <strain evidence="3 4">8cVS16</strain>
    </source>
</reference>
<evidence type="ECO:0000313" key="3">
    <source>
        <dbReference type="EMBL" id="MCE3533144.1"/>
    </source>
</evidence>
<keyword evidence="4" id="KW-1185">Reference proteome</keyword>
<gene>
    <name evidence="3" type="ORF">LXO92_12210</name>
</gene>
<evidence type="ECO:0000259" key="2">
    <source>
        <dbReference type="Pfam" id="PF14090"/>
    </source>
</evidence>
<dbReference type="RefSeq" id="WP_232891055.1">
    <property type="nucleotide sequence ID" value="NZ_JAJSPM010000008.1"/>
</dbReference>
<feature type="domain" description="Winged helix-turn-helix" evidence="2">
    <location>
        <begin position="29"/>
        <end position="91"/>
    </location>
</feature>
<evidence type="ECO:0000256" key="1">
    <source>
        <dbReference type="SAM" id="MobiDB-lite"/>
    </source>
</evidence>
<sequence>MIKKNSPAKQLGNPKSKKSLYGNSASTKRKRLLSYLEKNHRLSIIESREKLGILHLGARFMELRRKGYKIETHWIKEPDSNGVLHCVRLYVHKGCKEIAHEK</sequence>
<feature type="region of interest" description="Disordered" evidence="1">
    <location>
        <begin position="1"/>
        <end position="25"/>
    </location>
</feature>
<dbReference type="EMBL" id="JAJTND010000004">
    <property type="protein sequence ID" value="MCE3533144.1"/>
    <property type="molecule type" value="Genomic_DNA"/>
</dbReference>
<proteinExistence type="predicted"/>
<organism evidence="3 4">
    <name type="scientific">Legionella resiliens</name>
    <dbReference type="NCBI Taxonomy" id="2905958"/>
    <lineage>
        <taxon>Bacteria</taxon>
        <taxon>Pseudomonadati</taxon>
        <taxon>Pseudomonadota</taxon>
        <taxon>Gammaproteobacteria</taxon>
        <taxon>Legionellales</taxon>
        <taxon>Legionellaceae</taxon>
        <taxon>Legionella</taxon>
    </lineage>
</organism>